<reference evidence="2 3" key="1">
    <citation type="submission" date="2016-10" db="EMBL/GenBank/DDBJ databases">
        <authorList>
            <person name="de Groot N.N."/>
        </authorList>
    </citation>
    <scope>NUCLEOTIDE SEQUENCE [LARGE SCALE GENOMIC DNA]</scope>
    <source>
        <strain evidence="2 3">NE2</strain>
    </source>
</reference>
<evidence type="ECO:0000256" key="1">
    <source>
        <dbReference type="ARBA" id="ARBA00023002"/>
    </source>
</evidence>
<organism evidence="2 3">
    <name type="scientific">Methylocapsa palsarum</name>
    <dbReference type="NCBI Taxonomy" id="1612308"/>
    <lineage>
        <taxon>Bacteria</taxon>
        <taxon>Pseudomonadati</taxon>
        <taxon>Pseudomonadota</taxon>
        <taxon>Alphaproteobacteria</taxon>
        <taxon>Hyphomicrobiales</taxon>
        <taxon>Beijerinckiaceae</taxon>
        <taxon>Methylocapsa</taxon>
    </lineage>
</organism>
<dbReference type="PANTHER" id="PTHR43157:SF31">
    <property type="entry name" value="PHOSPHATIDYLINOSITOL-GLYCAN BIOSYNTHESIS CLASS F PROTEIN"/>
    <property type="match status" value="1"/>
</dbReference>
<dbReference type="CDD" id="cd05327">
    <property type="entry name" value="retinol-DH_like_SDR_c_like"/>
    <property type="match status" value="1"/>
</dbReference>
<evidence type="ECO:0000313" key="3">
    <source>
        <dbReference type="Proteomes" id="UP000198755"/>
    </source>
</evidence>
<name>A0A1I3YDN3_9HYPH</name>
<dbReference type="PANTHER" id="PTHR43157">
    <property type="entry name" value="PHOSPHATIDYLINOSITOL-GLYCAN BIOSYNTHESIS CLASS F PROTEIN-RELATED"/>
    <property type="match status" value="1"/>
</dbReference>
<dbReference type="STRING" id="1612308.SAMN05444581_105193"/>
<keyword evidence="3" id="KW-1185">Reference proteome</keyword>
<accession>A0A1I3YDN3</accession>
<sequence length="280" mass="29879">MKGKTVVVTGGTSGIGKVAAEKLAKMGARIVLIARDKPRAEATLALLRQAAPDLAHTAHYADLSRISEMKQAASAIAAQEPRIDVLLNNAGALFGARRTSEDGLELTFALNHMSYFVVTELLLNRLAFSAPARIINTSSRAHQGARLDFDDLQMTKRYGAMRAYCRSKLCNILFTRELAGRIEGTGVTVNCLHPGFVATRFADEAGGLISSFAGVAKLLAISPEDGADTIVYLASSPEAAGVSGQYFYKRRSVSPSAAALDRKAALELWKRSAALSGLDH</sequence>
<keyword evidence="1" id="KW-0560">Oxidoreductase</keyword>
<dbReference type="Pfam" id="PF00106">
    <property type="entry name" value="adh_short"/>
    <property type="match status" value="1"/>
</dbReference>
<dbReference type="SUPFAM" id="SSF51735">
    <property type="entry name" value="NAD(P)-binding Rossmann-fold domains"/>
    <property type="match status" value="1"/>
</dbReference>
<dbReference type="Proteomes" id="UP000198755">
    <property type="component" value="Unassembled WGS sequence"/>
</dbReference>
<dbReference type="GO" id="GO:0016491">
    <property type="term" value="F:oxidoreductase activity"/>
    <property type="evidence" value="ECO:0007669"/>
    <property type="project" value="UniProtKB-KW"/>
</dbReference>
<dbReference type="AlphaFoldDB" id="A0A1I3YDN3"/>
<dbReference type="InterPro" id="IPR002347">
    <property type="entry name" value="SDR_fam"/>
</dbReference>
<evidence type="ECO:0000313" key="2">
    <source>
        <dbReference type="EMBL" id="SFK29925.1"/>
    </source>
</evidence>
<dbReference type="EMBL" id="FOSN01000005">
    <property type="protein sequence ID" value="SFK29925.1"/>
    <property type="molecule type" value="Genomic_DNA"/>
</dbReference>
<gene>
    <name evidence="2" type="ORF">SAMN05444581_105193</name>
</gene>
<dbReference type="RefSeq" id="WP_091680746.1">
    <property type="nucleotide sequence ID" value="NZ_FOSN01000005.1"/>
</dbReference>
<dbReference type="Gene3D" id="3.40.50.720">
    <property type="entry name" value="NAD(P)-binding Rossmann-like Domain"/>
    <property type="match status" value="1"/>
</dbReference>
<protein>
    <submittedName>
        <fullName evidence="2">NAD(P)-dependent dehydrogenase, short-chain alcohol dehydrogenase family</fullName>
    </submittedName>
</protein>
<proteinExistence type="predicted"/>
<dbReference type="InterPro" id="IPR036291">
    <property type="entry name" value="NAD(P)-bd_dom_sf"/>
</dbReference>
<dbReference type="OrthoDB" id="109589at2"/>
<dbReference type="PRINTS" id="PR00081">
    <property type="entry name" value="GDHRDH"/>
</dbReference>